<name>A0ABD0R5P3_CIRMR</name>
<evidence type="ECO:0000313" key="3">
    <source>
        <dbReference type="Proteomes" id="UP001529510"/>
    </source>
</evidence>
<feature type="compositionally biased region" description="Basic and acidic residues" evidence="1">
    <location>
        <begin position="13"/>
        <end position="25"/>
    </location>
</feature>
<keyword evidence="3" id="KW-1185">Reference proteome</keyword>
<dbReference type="EMBL" id="JAMKFB020000005">
    <property type="protein sequence ID" value="KAL0193006.1"/>
    <property type="molecule type" value="Genomic_DNA"/>
</dbReference>
<comment type="caution">
    <text evidence="2">The sequence shown here is derived from an EMBL/GenBank/DDBJ whole genome shotgun (WGS) entry which is preliminary data.</text>
</comment>
<gene>
    <name evidence="2" type="ORF">M9458_011302</name>
</gene>
<evidence type="ECO:0000256" key="1">
    <source>
        <dbReference type="SAM" id="MobiDB-lite"/>
    </source>
</evidence>
<sequence length="62" mass="7052">MNKSRDSSPTFSLEKDDLTEEERSKAKQTKKGASKDKRPMDSNCLDETAEPAHTIKINLHFD</sequence>
<proteinExistence type="predicted"/>
<feature type="non-terminal residue" evidence="2">
    <location>
        <position position="62"/>
    </location>
</feature>
<accession>A0ABD0R5P3</accession>
<reference evidence="2 3" key="1">
    <citation type="submission" date="2024-05" db="EMBL/GenBank/DDBJ databases">
        <title>Genome sequencing and assembly of Indian major carp, Cirrhinus mrigala (Hamilton, 1822).</title>
        <authorList>
            <person name="Mohindra V."/>
            <person name="Chowdhury L.M."/>
            <person name="Lal K."/>
            <person name="Jena J.K."/>
        </authorList>
    </citation>
    <scope>NUCLEOTIDE SEQUENCE [LARGE SCALE GENOMIC DNA]</scope>
    <source>
        <strain evidence="2">CM1030</strain>
        <tissue evidence="2">Blood</tissue>
    </source>
</reference>
<organism evidence="2 3">
    <name type="scientific">Cirrhinus mrigala</name>
    <name type="common">Mrigala</name>
    <dbReference type="NCBI Taxonomy" id="683832"/>
    <lineage>
        <taxon>Eukaryota</taxon>
        <taxon>Metazoa</taxon>
        <taxon>Chordata</taxon>
        <taxon>Craniata</taxon>
        <taxon>Vertebrata</taxon>
        <taxon>Euteleostomi</taxon>
        <taxon>Actinopterygii</taxon>
        <taxon>Neopterygii</taxon>
        <taxon>Teleostei</taxon>
        <taxon>Ostariophysi</taxon>
        <taxon>Cypriniformes</taxon>
        <taxon>Cyprinidae</taxon>
        <taxon>Labeoninae</taxon>
        <taxon>Labeonini</taxon>
        <taxon>Cirrhinus</taxon>
    </lineage>
</organism>
<protein>
    <submittedName>
        <fullName evidence="2">Uncharacterized protein</fullName>
    </submittedName>
</protein>
<dbReference type="AlphaFoldDB" id="A0ABD0R5P3"/>
<feature type="region of interest" description="Disordered" evidence="1">
    <location>
        <begin position="1"/>
        <end position="62"/>
    </location>
</feature>
<dbReference type="Proteomes" id="UP001529510">
    <property type="component" value="Unassembled WGS sequence"/>
</dbReference>
<evidence type="ECO:0000313" key="2">
    <source>
        <dbReference type="EMBL" id="KAL0193006.1"/>
    </source>
</evidence>